<keyword evidence="4" id="KW-0411">Iron-sulfur</keyword>
<dbReference type="OrthoDB" id="7809559at2"/>
<gene>
    <name evidence="8" type="ordered locus">Trad_0260</name>
</gene>
<evidence type="ECO:0000259" key="7">
    <source>
        <dbReference type="PROSITE" id="PS51296"/>
    </source>
</evidence>
<accession>D7CY40</accession>
<evidence type="ECO:0000313" key="8">
    <source>
        <dbReference type="EMBL" id="ADI13400.1"/>
    </source>
</evidence>
<dbReference type="InterPro" id="IPR036922">
    <property type="entry name" value="Rieske_2Fe-2S_sf"/>
</dbReference>
<keyword evidence="1" id="KW-0001">2Fe-2S</keyword>
<evidence type="ECO:0000313" key="9">
    <source>
        <dbReference type="Proteomes" id="UP000000379"/>
    </source>
</evidence>
<dbReference type="HOGENOM" id="CLU_055690_5_2_0"/>
<feature type="domain" description="Rieske" evidence="7">
    <location>
        <begin position="6"/>
        <end position="100"/>
    </location>
</feature>
<dbReference type="CDD" id="cd03528">
    <property type="entry name" value="Rieske_RO_ferredoxin"/>
    <property type="match status" value="1"/>
</dbReference>
<name>D7CY40_TRURR</name>
<dbReference type="Pfam" id="PF00355">
    <property type="entry name" value="Rieske"/>
    <property type="match status" value="1"/>
</dbReference>
<keyword evidence="3" id="KW-0408">Iron</keyword>
<dbReference type="SUPFAM" id="SSF50022">
    <property type="entry name" value="ISP domain"/>
    <property type="match status" value="1"/>
</dbReference>
<evidence type="ECO:0000256" key="2">
    <source>
        <dbReference type="ARBA" id="ARBA00022723"/>
    </source>
</evidence>
<protein>
    <submittedName>
        <fullName evidence="8">Rieske (2Fe-2S) iron-sulfur domain protein</fullName>
    </submittedName>
</protein>
<dbReference type="GO" id="GO:0051537">
    <property type="term" value="F:2 iron, 2 sulfur cluster binding"/>
    <property type="evidence" value="ECO:0007669"/>
    <property type="project" value="UniProtKB-KW"/>
</dbReference>
<organism evidence="8 9">
    <name type="scientific">Truepera radiovictrix (strain DSM 17093 / CIP 108686 / LMG 22925 / RQ-24)</name>
    <dbReference type="NCBI Taxonomy" id="649638"/>
    <lineage>
        <taxon>Bacteria</taxon>
        <taxon>Thermotogati</taxon>
        <taxon>Deinococcota</taxon>
        <taxon>Deinococci</taxon>
        <taxon>Trueperales</taxon>
        <taxon>Trueperaceae</taxon>
        <taxon>Truepera</taxon>
    </lineage>
</organism>
<proteinExistence type="inferred from homology"/>
<evidence type="ECO:0000256" key="5">
    <source>
        <dbReference type="ARBA" id="ARBA00034078"/>
    </source>
</evidence>
<evidence type="ECO:0000256" key="4">
    <source>
        <dbReference type="ARBA" id="ARBA00023014"/>
    </source>
</evidence>
<keyword evidence="9" id="KW-1185">Reference proteome</keyword>
<comment type="similarity">
    <text evidence="6">Belongs to the bacterial ring-hydroxylating dioxygenase ferredoxin component family.</text>
</comment>
<reference evidence="9" key="1">
    <citation type="submission" date="2010-05" db="EMBL/GenBank/DDBJ databases">
        <title>The complete genome of Truepera radiovictris DSM 17093.</title>
        <authorList>
            <consortium name="US DOE Joint Genome Institute (JGI-PGF)"/>
            <person name="Lucas S."/>
            <person name="Copeland A."/>
            <person name="Lapidus A."/>
            <person name="Glavina del Rio T."/>
            <person name="Dalin E."/>
            <person name="Tice H."/>
            <person name="Bruce D."/>
            <person name="Goodwin L."/>
            <person name="Pitluck S."/>
            <person name="Kyrpides N."/>
            <person name="Mavromatis K."/>
            <person name="Ovchinnikova G."/>
            <person name="Munk A.C."/>
            <person name="Detter J.C."/>
            <person name="Han C."/>
            <person name="Tapia R."/>
            <person name="Land M."/>
            <person name="Hauser L."/>
            <person name="Markowitz V."/>
            <person name="Cheng J.-F."/>
            <person name="Hugenholtz P."/>
            <person name="Woyke T."/>
            <person name="Wu D."/>
            <person name="Tindall B."/>
            <person name="Pomrenke H.G."/>
            <person name="Brambilla E."/>
            <person name="Klenk H.-P."/>
            <person name="Eisen J.A."/>
        </authorList>
    </citation>
    <scope>NUCLEOTIDE SEQUENCE [LARGE SCALE GENOMIC DNA]</scope>
    <source>
        <strain evidence="9">DSM 17093 / CIP 108686 / LMG 22925 / RQ-24</strain>
    </source>
</reference>
<dbReference type="EMBL" id="CP002049">
    <property type="protein sequence ID" value="ADI13400.1"/>
    <property type="molecule type" value="Genomic_DNA"/>
</dbReference>
<evidence type="ECO:0000256" key="6">
    <source>
        <dbReference type="ARBA" id="ARBA00038001"/>
    </source>
</evidence>
<reference evidence="8 9" key="2">
    <citation type="journal article" date="2011" name="Stand. Genomic Sci.">
        <title>Complete genome sequence of Truepera radiovictrix type strain (RQ-24).</title>
        <authorList>
            <person name="Ivanova N."/>
            <person name="Rohde C."/>
            <person name="Munk C."/>
            <person name="Nolan M."/>
            <person name="Lucas S."/>
            <person name="Del Rio T.G."/>
            <person name="Tice H."/>
            <person name="Deshpande S."/>
            <person name="Cheng J.F."/>
            <person name="Tapia R."/>
            <person name="Han C."/>
            <person name="Goodwin L."/>
            <person name="Pitluck S."/>
            <person name="Liolios K."/>
            <person name="Mavromatis K."/>
            <person name="Mikhailova N."/>
            <person name="Pati A."/>
            <person name="Chen A."/>
            <person name="Palaniappan K."/>
            <person name="Land M."/>
            <person name="Hauser L."/>
            <person name="Chang Y.J."/>
            <person name="Jeffries C.D."/>
            <person name="Brambilla E."/>
            <person name="Rohde M."/>
            <person name="Goker M."/>
            <person name="Tindall B.J."/>
            <person name="Woyke T."/>
            <person name="Bristow J."/>
            <person name="Eisen J.A."/>
            <person name="Markowitz V."/>
            <person name="Hugenholtz P."/>
            <person name="Kyrpides N.C."/>
            <person name="Klenk H.P."/>
            <person name="Lapidus A."/>
        </authorList>
    </citation>
    <scope>NUCLEOTIDE SEQUENCE [LARGE SCALE GENOMIC DNA]</scope>
    <source>
        <strain evidence="9">DSM 17093 / CIP 108686 / LMG 22925 / RQ-24</strain>
    </source>
</reference>
<dbReference type="GO" id="GO:0046872">
    <property type="term" value="F:metal ion binding"/>
    <property type="evidence" value="ECO:0007669"/>
    <property type="project" value="UniProtKB-KW"/>
</dbReference>
<keyword evidence="2" id="KW-0479">Metal-binding</keyword>
<dbReference type="RefSeq" id="WP_013176780.1">
    <property type="nucleotide sequence ID" value="NC_014221.1"/>
</dbReference>
<dbReference type="AlphaFoldDB" id="D7CY40"/>
<comment type="cofactor">
    <cofactor evidence="5">
        <name>[2Fe-2S] cluster</name>
        <dbReference type="ChEBI" id="CHEBI:190135"/>
    </cofactor>
</comment>
<dbReference type="InterPro" id="IPR017941">
    <property type="entry name" value="Rieske_2Fe-2S"/>
</dbReference>
<dbReference type="Proteomes" id="UP000000379">
    <property type="component" value="Chromosome"/>
</dbReference>
<dbReference type="KEGG" id="tra:Trad_0260"/>
<dbReference type="PANTHER" id="PTHR21496:SF0">
    <property type="entry name" value="RIESKE DOMAIN-CONTAINING PROTEIN"/>
    <property type="match status" value="1"/>
</dbReference>
<dbReference type="Gene3D" id="2.102.10.10">
    <property type="entry name" value="Rieske [2Fe-2S] iron-sulphur domain"/>
    <property type="match status" value="1"/>
</dbReference>
<dbReference type="PANTHER" id="PTHR21496">
    <property type="entry name" value="FERREDOXIN-RELATED"/>
    <property type="match status" value="1"/>
</dbReference>
<evidence type="ECO:0000256" key="3">
    <source>
        <dbReference type="ARBA" id="ARBA00023004"/>
    </source>
</evidence>
<evidence type="ECO:0000256" key="1">
    <source>
        <dbReference type="ARBA" id="ARBA00022714"/>
    </source>
</evidence>
<dbReference type="STRING" id="649638.Trad_0260"/>
<dbReference type="eggNOG" id="COG2146">
    <property type="taxonomic scope" value="Bacteria"/>
</dbReference>
<dbReference type="PROSITE" id="PS51296">
    <property type="entry name" value="RIESKE"/>
    <property type="match status" value="1"/>
</dbReference>
<sequence>MTENLIDVGAASDFPDNTMHPLELAGRSVLLVHQGGRFYALENRCTHKAYPLHTGELLEGAVKCEWHGAKFNLETGKPTLPAVKKVRLYDVRVQDGRVLVAIQEA</sequence>